<sequence>MLHRLIPALLALVLATPSMAVVLGGEIVDQRGNGRFVLLDTNVPFDVGADNFNTDNLYAFDEDQNILLTEPIRVDFGGDNGVIAQGETVASHYVFFDSLAGVHYGYVDFDAPVLGIAAFQDTMAATDFLANNSVNYISTELRGLEPGDRVWVDGQDPHRLWVFWAGSSPGDYIRVFTEKSLGAMM</sequence>
<keyword evidence="3" id="KW-1185">Reference proteome</keyword>
<dbReference type="AlphaFoldDB" id="A0A0M6Z840"/>
<feature type="signal peptide" evidence="1">
    <location>
        <begin position="1"/>
        <end position="20"/>
    </location>
</feature>
<protein>
    <submittedName>
        <fullName evidence="2">Uncharacterized protein</fullName>
    </submittedName>
</protein>
<gene>
    <name evidence="2" type="ORF">LA5096_02714</name>
</gene>
<evidence type="ECO:0000313" key="2">
    <source>
        <dbReference type="EMBL" id="CTQ70918.1"/>
    </source>
</evidence>
<dbReference type="Proteomes" id="UP000049983">
    <property type="component" value="Unassembled WGS sequence"/>
</dbReference>
<organism evidence="2 3">
    <name type="scientific">Roseibium album</name>
    <dbReference type="NCBI Taxonomy" id="311410"/>
    <lineage>
        <taxon>Bacteria</taxon>
        <taxon>Pseudomonadati</taxon>
        <taxon>Pseudomonadota</taxon>
        <taxon>Alphaproteobacteria</taxon>
        <taxon>Hyphomicrobiales</taxon>
        <taxon>Stappiaceae</taxon>
        <taxon>Roseibium</taxon>
    </lineage>
</organism>
<evidence type="ECO:0000313" key="3">
    <source>
        <dbReference type="Proteomes" id="UP000049983"/>
    </source>
</evidence>
<accession>A0A0M6Z840</accession>
<dbReference type="GeneID" id="97670086"/>
<dbReference type="STRING" id="311410.LA5095_01459"/>
<keyword evidence="1" id="KW-0732">Signal</keyword>
<dbReference type="OrthoDB" id="7676189at2"/>
<proteinExistence type="predicted"/>
<dbReference type="RefSeq" id="WP_055113499.1">
    <property type="nucleotide sequence ID" value="NZ_CANKXR010000015.1"/>
</dbReference>
<evidence type="ECO:0000256" key="1">
    <source>
        <dbReference type="SAM" id="SignalP"/>
    </source>
</evidence>
<dbReference type="EMBL" id="CXWC01000010">
    <property type="protein sequence ID" value="CTQ70918.1"/>
    <property type="molecule type" value="Genomic_DNA"/>
</dbReference>
<reference evidence="3" key="1">
    <citation type="submission" date="2015-07" db="EMBL/GenBank/DDBJ databases">
        <authorList>
            <person name="Rodrigo-Torres Lidia"/>
            <person name="Arahal R.David."/>
        </authorList>
    </citation>
    <scope>NUCLEOTIDE SEQUENCE [LARGE SCALE GENOMIC DNA]</scope>
    <source>
        <strain evidence="3">CECT 5096</strain>
    </source>
</reference>
<feature type="chain" id="PRO_5009787685" evidence="1">
    <location>
        <begin position="21"/>
        <end position="185"/>
    </location>
</feature>
<name>A0A0M6Z840_9HYPH</name>